<reference evidence="3 5" key="1">
    <citation type="journal article" date="2022" name="bioRxiv">
        <title>Prophages regulate Shewanella fidelis 3313 motility and biofilm formation: implications for gut colonization dynamics in Ciona robusta.</title>
        <authorList>
            <person name="Natarajan O."/>
            <person name="Gibboney S.L."/>
            <person name="Young M.N."/>
            <person name="Lim S.J."/>
            <person name="Pluta N."/>
            <person name="Atkinson C.G."/>
            <person name="Leigh B.A."/>
            <person name="Liberti A."/>
            <person name="Kees E.D."/>
            <person name="Breitbart M."/>
            <person name="Gralnick J.A."/>
            <person name="Dishaw L.J."/>
        </authorList>
    </citation>
    <scope>NUCLEOTIDE SEQUENCE [LARGE SCALE GENOMIC DNA]</scope>
    <source>
        <strain evidence="3 5">JG4066</strain>
    </source>
</reference>
<evidence type="ECO:0000313" key="3">
    <source>
        <dbReference type="EMBL" id="MDW4824302.1"/>
    </source>
</evidence>
<feature type="chain" id="PRO_5043510723" description="Fimbrial protein" evidence="1">
    <location>
        <begin position="21"/>
        <end position="175"/>
    </location>
</feature>
<dbReference type="Proteomes" id="UP001259340">
    <property type="component" value="Unassembled WGS sequence"/>
</dbReference>
<dbReference type="EMBL" id="JAPMLE010000001">
    <property type="protein sequence ID" value="MDR8523161.1"/>
    <property type="molecule type" value="Genomic_DNA"/>
</dbReference>
<feature type="signal peptide" evidence="1">
    <location>
        <begin position="1"/>
        <end position="20"/>
    </location>
</feature>
<evidence type="ECO:0000313" key="5">
    <source>
        <dbReference type="Proteomes" id="UP001271263"/>
    </source>
</evidence>
<dbReference type="Proteomes" id="UP001271263">
    <property type="component" value="Unassembled WGS sequence"/>
</dbReference>
<dbReference type="EMBL" id="JAPMLD010000003">
    <property type="protein sequence ID" value="MDW4824302.1"/>
    <property type="molecule type" value="Genomic_DNA"/>
</dbReference>
<name>A0AAW8NKU3_9GAMM</name>
<evidence type="ECO:0000313" key="2">
    <source>
        <dbReference type="EMBL" id="MDR8523161.1"/>
    </source>
</evidence>
<accession>A0AAW8NKU3</accession>
<protein>
    <recommendedName>
        <fullName evidence="6">Fimbrial protein</fullName>
    </recommendedName>
</protein>
<proteinExistence type="predicted"/>
<gene>
    <name evidence="2" type="ORF">OS133_05600</name>
    <name evidence="3" type="ORF">OS134_09560</name>
</gene>
<evidence type="ECO:0000256" key="1">
    <source>
        <dbReference type="SAM" id="SignalP"/>
    </source>
</evidence>
<reference evidence="2" key="2">
    <citation type="submission" date="2022-11" db="EMBL/GenBank/DDBJ databases">
        <title>Prophages regulate Shewanella fidelis motility and biofilm formation: implications for gut colonization dynamics in Ciona robusta.</title>
        <authorList>
            <person name="Natarajan O."/>
            <person name="Gibboney S.L."/>
            <person name="Young M.N."/>
            <person name="Lim S.J."/>
            <person name="Pluta N."/>
            <person name="Atkinson C.G.F."/>
            <person name="Leigh B.A."/>
            <person name="Liberti A."/>
            <person name="Kees E."/>
            <person name="Breitbart M."/>
            <person name="Gralnick J."/>
            <person name="Dishaw L.J."/>
        </authorList>
    </citation>
    <scope>NUCLEOTIDE SEQUENCE</scope>
    <source>
        <strain evidence="2">3313</strain>
    </source>
</reference>
<dbReference type="AlphaFoldDB" id="A0AAW8NKU3"/>
<keyword evidence="5" id="KW-1185">Reference proteome</keyword>
<keyword evidence="1" id="KW-0732">Signal</keyword>
<organism evidence="2 4">
    <name type="scientific">Shewanella fidelis</name>
    <dbReference type="NCBI Taxonomy" id="173509"/>
    <lineage>
        <taxon>Bacteria</taxon>
        <taxon>Pseudomonadati</taxon>
        <taxon>Pseudomonadota</taxon>
        <taxon>Gammaproteobacteria</taxon>
        <taxon>Alteromonadales</taxon>
        <taxon>Shewanellaceae</taxon>
        <taxon>Shewanella</taxon>
    </lineage>
</organism>
<comment type="caution">
    <text evidence="2">The sequence shown here is derived from an EMBL/GenBank/DDBJ whole genome shotgun (WGS) entry which is preliminary data.</text>
</comment>
<sequence>MKTLISSVVVALLFSAGAAANNWSSNPDEHPDGASQFNVNLTGEIPQRCYMYSTQDQSIELDVKTPYEAASEFKFQAWCNNDNAKGTLVVGAQAFKNSNGVDVIPLEVSFNGTSGTIDSENNASNSHAIEVGMDVSNSTEGYLSANNTLTIKPIINGWEKAGEYKTSMYVALYPR</sequence>
<evidence type="ECO:0008006" key="6">
    <source>
        <dbReference type="Google" id="ProtNLM"/>
    </source>
</evidence>
<dbReference type="RefSeq" id="WP_310654250.1">
    <property type="nucleotide sequence ID" value="NZ_JAPMLA010000003.1"/>
</dbReference>
<evidence type="ECO:0000313" key="4">
    <source>
        <dbReference type="Proteomes" id="UP001259340"/>
    </source>
</evidence>